<dbReference type="Proteomes" id="UP000186817">
    <property type="component" value="Unassembled WGS sequence"/>
</dbReference>
<dbReference type="OrthoDB" id="423395at2759"/>
<dbReference type="SUPFAM" id="SSF56672">
    <property type="entry name" value="DNA/RNA polymerases"/>
    <property type="match status" value="1"/>
</dbReference>
<feature type="compositionally biased region" description="Basic and acidic residues" evidence="1">
    <location>
        <begin position="568"/>
        <end position="582"/>
    </location>
</feature>
<feature type="chain" id="PRO_5043624161" evidence="2">
    <location>
        <begin position="25"/>
        <end position="1136"/>
    </location>
</feature>
<keyword evidence="2" id="KW-0732">Signal</keyword>
<evidence type="ECO:0000313" key="3">
    <source>
        <dbReference type="EMBL" id="OLP86847.1"/>
    </source>
</evidence>
<comment type="caution">
    <text evidence="3">The sequence shown here is derived from an EMBL/GenBank/DDBJ whole genome shotgun (WGS) entry which is preliminary data.</text>
</comment>
<feature type="signal peptide" evidence="2">
    <location>
        <begin position="1"/>
        <end position="24"/>
    </location>
</feature>
<dbReference type="EMBL" id="LSRX01000897">
    <property type="protein sequence ID" value="OLP86847.1"/>
    <property type="molecule type" value="Genomic_DNA"/>
</dbReference>
<reference evidence="3 4" key="1">
    <citation type="submission" date="2016-02" db="EMBL/GenBank/DDBJ databases">
        <title>Genome analysis of coral dinoflagellate symbionts highlights evolutionary adaptations to a symbiotic lifestyle.</title>
        <authorList>
            <person name="Aranda M."/>
            <person name="Li Y."/>
            <person name="Liew Y.J."/>
            <person name="Baumgarten S."/>
            <person name="Simakov O."/>
            <person name="Wilson M."/>
            <person name="Piel J."/>
            <person name="Ashoor H."/>
            <person name="Bougouffa S."/>
            <person name="Bajic V.B."/>
            <person name="Ryu T."/>
            <person name="Ravasi T."/>
            <person name="Bayer T."/>
            <person name="Micklem G."/>
            <person name="Kim H."/>
            <person name="Bhak J."/>
            <person name="Lajeunesse T.C."/>
            <person name="Voolstra C.R."/>
        </authorList>
    </citation>
    <scope>NUCLEOTIDE SEQUENCE [LARGE SCALE GENOMIC DNA]</scope>
    <source>
        <strain evidence="3 4">CCMP2467</strain>
    </source>
</reference>
<feature type="region of interest" description="Disordered" evidence="1">
    <location>
        <begin position="235"/>
        <end position="258"/>
    </location>
</feature>
<feature type="compositionally biased region" description="Low complexity" evidence="1">
    <location>
        <begin position="249"/>
        <end position="258"/>
    </location>
</feature>
<feature type="compositionally biased region" description="Basic and acidic residues" evidence="1">
    <location>
        <begin position="596"/>
        <end position="611"/>
    </location>
</feature>
<proteinExistence type="predicted"/>
<dbReference type="InterPro" id="IPR043502">
    <property type="entry name" value="DNA/RNA_pol_sf"/>
</dbReference>
<evidence type="ECO:0000256" key="2">
    <source>
        <dbReference type="SAM" id="SignalP"/>
    </source>
</evidence>
<protein>
    <submittedName>
        <fullName evidence="3">Uncharacterized protein</fullName>
    </submittedName>
</protein>
<dbReference type="AlphaFoldDB" id="A0A1Q9CVB4"/>
<evidence type="ECO:0000256" key="1">
    <source>
        <dbReference type="SAM" id="MobiDB-lite"/>
    </source>
</evidence>
<evidence type="ECO:0000313" key="4">
    <source>
        <dbReference type="Proteomes" id="UP000186817"/>
    </source>
</evidence>
<gene>
    <name evidence="3" type="ORF">AK812_SmicGene31994</name>
</gene>
<keyword evidence="4" id="KW-1185">Reference proteome</keyword>
<sequence length="1136" mass="125259">MMMECDSRWGCILGHLLFCAHACARWSDVQRVRRVWVEVDDSSGVHLIHAETAGIKNATTAEAKARLLPLVGLGLGVSGSPWAQAWMEAREVEGLQTGPSFITPTWCERLGCWGSEEMGSSEGTAYLREALILSGAEATDVREYGTHSLKATLLTWTSQNILFPFNDVEQRALGHHLDAHAKSQVTYSRNYFIKLYGKVLSVIRAIQSSQYNPDMTAAASVAAIAGALDDAPAGGTALSSEQAHRSESESSSSVSAASTAGSSEAEGRFLIMAAATLDSTAKKLKLPAEALQVLSDAGIDSFGKLCFSVSSSPHNIDDAIVERWMERIFAHHPLEEGHKTTLRKLLFESQGLTIQDFKQRLEPPIDPITKKLPAAERISRSQRQQQRITGLVYTPDTMPAHFLTDLFVEQLDQGVISWISPDRCASRSMEMASQKRDKSLQLAQDGSVKLSSKVSEVKCEVSSDAKLRSAFQRRSLAMDLAGLCNFVVVETWITHLFAVMAREVPEGYQPVSLRQVISADRHLFQLMSEDLPADLSSQPGQKSPVDERIEKYMYSAEVAQFLTPLQKHDAPPVLSDKRKTEDSVPPPPPPFKKTKKGEGKGDGKTKLKKVELPPGRVSKNPQGKPLCYGYQNGTCRFKGKGKRCGRGFHNCYRCFGDHPYSECPNKATEGLFDPLALSCDNSHEHAADAEATELAAQVTKLEALAQSDTQVAKTRLEPASISEEELRETALQRRKALELLCAKGVSPEQRSQLMQATLEERDAGYLEGPYSASEVDALFGHSRWNAIRRFVLVQDGGNKLRPIDDALEGQLNAACCTSIQLELQDADYVTSQALFVARRLAETRGVRVRGPWRGKCLDLSKAYKQVGVHNDHRDLTVILVPKADGSPTYFISNSLIFGSVAAVYSFNRISKSLWHLINHFMRIPTSVYFDDYPMLMPDSLADQADADVSEFLSILGWSHAITGKKGQPFMPRFDVLEMTLDVSMLHQGTVTLANKVGRTERILQQLKEVQEGSGPFRHSLQVLTGLLNFASGFYAGRELRHVCHEFNQMLNQNRGSLESKLTELVAQTQECLKATPPRILSCTATRAPILVWTDGAWEANVATIGAVIYDTSTKEARVMGQQVDEGIVRVDQAKCV</sequence>
<name>A0A1Q9CVB4_SYMMI</name>
<feature type="region of interest" description="Disordered" evidence="1">
    <location>
        <begin position="568"/>
        <end position="618"/>
    </location>
</feature>
<accession>A0A1Q9CVB4</accession>
<organism evidence="3 4">
    <name type="scientific">Symbiodinium microadriaticum</name>
    <name type="common">Dinoflagellate</name>
    <name type="synonym">Zooxanthella microadriatica</name>
    <dbReference type="NCBI Taxonomy" id="2951"/>
    <lineage>
        <taxon>Eukaryota</taxon>
        <taxon>Sar</taxon>
        <taxon>Alveolata</taxon>
        <taxon>Dinophyceae</taxon>
        <taxon>Suessiales</taxon>
        <taxon>Symbiodiniaceae</taxon>
        <taxon>Symbiodinium</taxon>
    </lineage>
</organism>